<dbReference type="InterPro" id="IPR013078">
    <property type="entry name" value="His_Pase_superF_clade-1"/>
</dbReference>
<dbReference type="InterPro" id="IPR050275">
    <property type="entry name" value="PGM_Phosphatase"/>
</dbReference>
<evidence type="ECO:0000313" key="3">
    <source>
        <dbReference type="Proteomes" id="UP000268084"/>
    </source>
</evidence>
<dbReference type="EMBL" id="CP034170">
    <property type="protein sequence ID" value="AZI57504.1"/>
    <property type="molecule type" value="Genomic_DNA"/>
</dbReference>
<keyword evidence="3" id="KW-1185">Reference proteome</keyword>
<dbReference type="SUPFAM" id="SSF53254">
    <property type="entry name" value="Phosphoglycerate mutase-like"/>
    <property type="match status" value="1"/>
</dbReference>
<proteinExistence type="predicted"/>
<dbReference type="KEGG" id="nak:EH165_04325"/>
<gene>
    <name evidence="2" type="ORF">EH165_04325</name>
</gene>
<dbReference type="InterPro" id="IPR029033">
    <property type="entry name" value="His_PPase_superfam"/>
</dbReference>
<reference evidence="2 3" key="2">
    <citation type="submission" date="2018-12" db="EMBL/GenBank/DDBJ databases">
        <title>Nakamurella antarcticus sp. nov., isolated from Antarctica South Shetland Islands soil.</title>
        <authorList>
            <person name="Peng F."/>
        </authorList>
    </citation>
    <scope>NUCLEOTIDE SEQUENCE [LARGE SCALE GENOMIC DNA]</scope>
    <source>
        <strain evidence="2 3">S14-144</strain>
    </source>
</reference>
<evidence type="ECO:0000256" key="1">
    <source>
        <dbReference type="PIRSR" id="PIRSR613078-2"/>
    </source>
</evidence>
<sequence>MSNSRIALIRHGQTEWSQSGRHTSVTDIDLTAFGEEQATRIPWVLQRLGIAPTTVLVSPRLRAQRTAALAGLAVTQTDDELVEFGYGDYEGLTTPQIRELNPAWSVFRDGGAGPTGESPAQAQARADRVLGRARAAMANGDVALVCHGHISRVLAVRWIELAVQAAQGIALDPAAITVLGDHNGFRIIEHANVPDLTHVV</sequence>
<dbReference type="GO" id="GO:0016791">
    <property type="term" value="F:phosphatase activity"/>
    <property type="evidence" value="ECO:0007669"/>
    <property type="project" value="TreeGrafter"/>
</dbReference>
<dbReference type="OrthoDB" id="4697614at2"/>
<dbReference type="CDD" id="cd07067">
    <property type="entry name" value="HP_PGM_like"/>
    <property type="match status" value="1"/>
</dbReference>
<name>A0A3G8ZSN2_9ACTN</name>
<reference evidence="2 3" key="1">
    <citation type="submission" date="2018-11" db="EMBL/GenBank/DDBJ databases">
        <authorList>
            <person name="Da X."/>
        </authorList>
    </citation>
    <scope>NUCLEOTIDE SEQUENCE [LARGE SCALE GENOMIC DNA]</scope>
    <source>
        <strain evidence="2 3">S14-144</strain>
    </source>
</reference>
<feature type="binding site" evidence="1">
    <location>
        <position position="62"/>
    </location>
    <ligand>
        <name>substrate</name>
    </ligand>
</feature>
<dbReference type="AlphaFoldDB" id="A0A3G8ZSN2"/>
<evidence type="ECO:0000313" key="2">
    <source>
        <dbReference type="EMBL" id="AZI57504.1"/>
    </source>
</evidence>
<dbReference type="Gene3D" id="3.40.50.1240">
    <property type="entry name" value="Phosphoglycerate mutase-like"/>
    <property type="match status" value="1"/>
</dbReference>
<organism evidence="2 3">
    <name type="scientific">Nakamurella antarctica</name>
    <dbReference type="NCBI Taxonomy" id="1902245"/>
    <lineage>
        <taxon>Bacteria</taxon>
        <taxon>Bacillati</taxon>
        <taxon>Actinomycetota</taxon>
        <taxon>Actinomycetes</taxon>
        <taxon>Nakamurellales</taxon>
        <taxon>Nakamurellaceae</taxon>
        <taxon>Nakamurella</taxon>
    </lineage>
</organism>
<dbReference type="RefSeq" id="WP_124798189.1">
    <property type="nucleotide sequence ID" value="NZ_CP034170.1"/>
</dbReference>
<dbReference type="SMART" id="SM00855">
    <property type="entry name" value="PGAM"/>
    <property type="match status" value="1"/>
</dbReference>
<protein>
    <submittedName>
        <fullName evidence="2">Histidine phosphatase family protein</fullName>
    </submittedName>
</protein>
<accession>A0A3G8ZSN2</accession>
<dbReference type="PANTHER" id="PTHR48100:SF15">
    <property type="entry name" value="SEDOHEPTULOSE 1,7-BISPHOSPHATASE"/>
    <property type="match status" value="1"/>
</dbReference>
<dbReference type="PANTHER" id="PTHR48100">
    <property type="entry name" value="BROAD-SPECIFICITY PHOSPHATASE YOR283W-RELATED"/>
    <property type="match status" value="1"/>
</dbReference>
<dbReference type="Pfam" id="PF00300">
    <property type="entry name" value="His_Phos_1"/>
    <property type="match status" value="1"/>
</dbReference>
<dbReference type="Proteomes" id="UP000268084">
    <property type="component" value="Chromosome"/>
</dbReference>